<dbReference type="EMBL" id="JARXIC010000014">
    <property type="protein sequence ID" value="MDQ8194759.1"/>
    <property type="molecule type" value="Genomic_DNA"/>
</dbReference>
<evidence type="ECO:0000313" key="2">
    <source>
        <dbReference type="Proteomes" id="UP001243717"/>
    </source>
</evidence>
<dbReference type="RefSeq" id="WP_308985225.1">
    <property type="nucleotide sequence ID" value="NZ_JARXIC010000014.1"/>
</dbReference>
<accession>A0ABU1AJ36</accession>
<dbReference type="Proteomes" id="UP001243717">
    <property type="component" value="Unassembled WGS sequence"/>
</dbReference>
<comment type="caution">
    <text evidence="1">The sequence shown here is derived from an EMBL/GenBank/DDBJ whole genome shotgun (WGS) entry which is preliminary data.</text>
</comment>
<reference evidence="1 2" key="1">
    <citation type="submission" date="2023-04" db="EMBL/GenBank/DDBJ databases">
        <title>A novel bacteria isolated from coastal sediment.</title>
        <authorList>
            <person name="Liu X.-J."/>
            <person name="Du Z.-J."/>
        </authorList>
    </citation>
    <scope>NUCLEOTIDE SEQUENCE [LARGE SCALE GENOMIC DNA]</scope>
    <source>
        <strain evidence="1 2">SDUM461004</strain>
    </source>
</reference>
<organism evidence="1 2">
    <name type="scientific">Thalassobacterium sedimentorum</name>
    <dbReference type="NCBI Taxonomy" id="3041258"/>
    <lineage>
        <taxon>Bacteria</taxon>
        <taxon>Pseudomonadati</taxon>
        <taxon>Verrucomicrobiota</taxon>
        <taxon>Opitutia</taxon>
        <taxon>Puniceicoccales</taxon>
        <taxon>Coraliomargaritaceae</taxon>
        <taxon>Thalassobacterium</taxon>
    </lineage>
</organism>
<keyword evidence="2" id="KW-1185">Reference proteome</keyword>
<name>A0ABU1AJ36_9BACT</name>
<evidence type="ECO:0000313" key="1">
    <source>
        <dbReference type="EMBL" id="MDQ8194759.1"/>
    </source>
</evidence>
<evidence type="ECO:0008006" key="3">
    <source>
        <dbReference type="Google" id="ProtNLM"/>
    </source>
</evidence>
<sequence>MGRLRELTVDQIQELAENIVAEIKARGPFLSLADFVNRSLISEDEDADADGHGLMGALQAAIEQSDINNAVDGEAVTTANSVPFDVPEHATGKTSDGIAGYLTQADILTAIGPRMTVRDDTFTIRSYGDSLHPVTGEGVGQAWCEAVVQRLPEYVEANENDPEDSPAL</sequence>
<protein>
    <recommendedName>
        <fullName evidence="3">HK97 gp10 family phage protein</fullName>
    </recommendedName>
</protein>
<gene>
    <name evidence="1" type="ORF">QEH59_10005</name>
</gene>
<proteinExistence type="predicted"/>